<evidence type="ECO:0000313" key="2">
    <source>
        <dbReference type="Proteomes" id="UP001219518"/>
    </source>
</evidence>
<keyword evidence="1" id="KW-0675">Receptor</keyword>
<reference evidence="1" key="2">
    <citation type="journal article" date="2023" name="BMC Genomics">
        <title>Pest status, molecular evolution, and epigenetic factors derived from the genome assembly of Frankliniella fusca, a thysanopteran phytovirus vector.</title>
        <authorList>
            <person name="Catto M.A."/>
            <person name="Labadie P.E."/>
            <person name="Jacobson A.L."/>
            <person name="Kennedy G.G."/>
            <person name="Srinivasan R."/>
            <person name="Hunt B.G."/>
        </authorList>
    </citation>
    <scope>NUCLEOTIDE SEQUENCE</scope>
    <source>
        <strain evidence="1">PL_HMW_Pooled</strain>
    </source>
</reference>
<dbReference type="AlphaFoldDB" id="A0AAE1H910"/>
<proteinExistence type="predicted"/>
<keyword evidence="2" id="KW-1185">Reference proteome</keyword>
<comment type="caution">
    <text evidence="1">The sequence shown here is derived from an EMBL/GenBank/DDBJ whole genome shotgun (WGS) entry which is preliminary data.</text>
</comment>
<protein>
    <submittedName>
        <fullName evidence="1">Interleukin-12 receptor subunit beta-2</fullName>
    </submittedName>
</protein>
<accession>A0AAE1H910</accession>
<evidence type="ECO:0000313" key="1">
    <source>
        <dbReference type="EMBL" id="KAK3917072.1"/>
    </source>
</evidence>
<dbReference type="EMBL" id="JAHWGI010000685">
    <property type="protein sequence ID" value="KAK3917072.1"/>
    <property type="molecule type" value="Genomic_DNA"/>
</dbReference>
<organism evidence="1 2">
    <name type="scientific">Frankliniella fusca</name>
    <dbReference type="NCBI Taxonomy" id="407009"/>
    <lineage>
        <taxon>Eukaryota</taxon>
        <taxon>Metazoa</taxon>
        <taxon>Ecdysozoa</taxon>
        <taxon>Arthropoda</taxon>
        <taxon>Hexapoda</taxon>
        <taxon>Insecta</taxon>
        <taxon>Pterygota</taxon>
        <taxon>Neoptera</taxon>
        <taxon>Paraneoptera</taxon>
        <taxon>Thysanoptera</taxon>
        <taxon>Terebrantia</taxon>
        <taxon>Thripoidea</taxon>
        <taxon>Thripidae</taxon>
        <taxon>Frankliniella</taxon>
    </lineage>
</organism>
<dbReference type="Proteomes" id="UP001219518">
    <property type="component" value="Unassembled WGS sequence"/>
</dbReference>
<gene>
    <name evidence="1" type="ORF">KUF71_006691</name>
</gene>
<reference evidence="1" key="1">
    <citation type="submission" date="2021-07" db="EMBL/GenBank/DDBJ databases">
        <authorList>
            <person name="Catto M.A."/>
            <person name="Jacobson A."/>
            <person name="Kennedy G."/>
            <person name="Labadie P."/>
            <person name="Hunt B.G."/>
            <person name="Srinivasan R."/>
        </authorList>
    </citation>
    <scope>NUCLEOTIDE SEQUENCE</scope>
    <source>
        <strain evidence="1">PL_HMW_Pooled</strain>
        <tissue evidence="1">Head</tissue>
    </source>
</reference>
<sequence length="236" mass="27657">MSERADLIASNPLIADSYFYLRSKFFIDHCFKPHFGVTDIWYRYEWEWLASATDHKRYGACDLRPYEFQHRGSVHLHGLAWFDKAPKLKKEMTEEDKDMMLKFFDSIVSFENPDVSLLPSQQHPCQITLENVTNLKEDLAQLCNNVQRHTKCRKGFCLKEHKAKKHLVCKYPRNYFYVGHIQVNLYAIHVCRLHFGLVCGMYVTYKCTCMCAHTCEGLHICDLCPIYKAPCVAADR</sequence>
<name>A0AAE1H910_9NEOP</name>